<keyword evidence="3" id="KW-1185">Reference proteome</keyword>
<dbReference type="KEGG" id="eli:ELI_13860"/>
<dbReference type="PANTHER" id="PTHR14859:SF15">
    <property type="entry name" value="ENDONUCLEASE_EXONUCLEASE_PHOSPHATASE DOMAIN-CONTAINING PROTEIN"/>
    <property type="match status" value="1"/>
</dbReference>
<dbReference type="HOGENOM" id="CLU_060500_3_0_5"/>
<organism evidence="2 3">
    <name type="scientific">Erythrobacter litoralis (strain HTCC2594)</name>
    <dbReference type="NCBI Taxonomy" id="314225"/>
    <lineage>
        <taxon>Bacteria</taxon>
        <taxon>Pseudomonadati</taxon>
        <taxon>Pseudomonadota</taxon>
        <taxon>Alphaproteobacteria</taxon>
        <taxon>Sphingomonadales</taxon>
        <taxon>Erythrobacteraceae</taxon>
        <taxon>Erythrobacter/Porphyrobacter group</taxon>
        <taxon>Erythrobacter</taxon>
    </lineage>
</organism>
<evidence type="ECO:0000259" key="1">
    <source>
        <dbReference type="Pfam" id="PF03372"/>
    </source>
</evidence>
<sequence>MQLTVASYNIHKAVGTDRRRDPARIVSVLRELDADIIALQEADLRFGQRASVLPRALLDDTPWKAVAVAKRPRSLGWHGNALLVRRGMEIVDSEALDLPMLEPRGAACADIANGKGAFRVVGTHLDLSGVRRSDQIRTILAHLHRAHPDMPEILMGDFNQWSVRSGAMRVFDEKWQVLSPGPSFPSRRPIARLDRIALSPQWQVVGQGVHHSALSAQASDHLPIWATVRLTKN</sequence>
<dbReference type="EMBL" id="CP000157">
    <property type="protein sequence ID" value="ABC64864.1"/>
    <property type="molecule type" value="Genomic_DNA"/>
</dbReference>
<name>Q2N627_ERYLH</name>
<gene>
    <name evidence="2" type="ordered locus">ELI_13860</name>
</gene>
<dbReference type="OrthoDB" id="9813425at2"/>
<dbReference type="eggNOG" id="COG3568">
    <property type="taxonomic scope" value="Bacteria"/>
</dbReference>
<dbReference type="SUPFAM" id="SSF56219">
    <property type="entry name" value="DNase I-like"/>
    <property type="match status" value="1"/>
</dbReference>
<dbReference type="InterPro" id="IPR051916">
    <property type="entry name" value="GPI-anchor_lipid_remodeler"/>
</dbReference>
<evidence type="ECO:0000313" key="3">
    <source>
        <dbReference type="Proteomes" id="UP000008808"/>
    </source>
</evidence>
<reference evidence="3" key="1">
    <citation type="journal article" date="2009" name="J. Bacteriol.">
        <title>Complete genome sequence of Erythrobacter litoralis HTCC2594.</title>
        <authorList>
            <person name="Oh H.M."/>
            <person name="Giovannoni S.J."/>
            <person name="Ferriera S."/>
            <person name="Johnson J."/>
            <person name="Cho J.C."/>
        </authorList>
    </citation>
    <scope>NUCLEOTIDE SEQUENCE [LARGE SCALE GENOMIC DNA]</scope>
    <source>
        <strain evidence="3">HTCC2594</strain>
    </source>
</reference>
<dbReference type="STRING" id="314225.ELI_13860"/>
<dbReference type="Proteomes" id="UP000008808">
    <property type="component" value="Chromosome"/>
</dbReference>
<dbReference type="Gene3D" id="3.60.10.10">
    <property type="entry name" value="Endonuclease/exonuclease/phosphatase"/>
    <property type="match status" value="1"/>
</dbReference>
<keyword evidence="2" id="KW-0378">Hydrolase</keyword>
<protein>
    <submittedName>
        <fullName evidence="2">Metal-dependent hydrolase</fullName>
    </submittedName>
</protein>
<dbReference type="Pfam" id="PF03372">
    <property type="entry name" value="Exo_endo_phos"/>
    <property type="match status" value="1"/>
</dbReference>
<dbReference type="GO" id="GO:0006506">
    <property type="term" value="P:GPI anchor biosynthetic process"/>
    <property type="evidence" value="ECO:0007669"/>
    <property type="project" value="TreeGrafter"/>
</dbReference>
<feature type="domain" description="Endonuclease/exonuclease/phosphatase" evidence="1">
    <location>
        <begin position="6"/>
        <end position="221"/>
    </location>
</feature>
<accession>Q2N627</accession>
<dbReference type="AlphaFoldDB" id="Q2N627"/>
<dbReference type="PANTHER" id="PTHR14859">
    <property type="entry name" value="CALCOFLUOR WHITE HYPERSENSITIVE PROTEIN PRECURSOR"/>
    <property type="match status" value="1"/>
</dbReference>
<evidence type="ECO:0000313" key="2">
    <source>
        <dbReference type="EMBL" id="ABC64864.1"/>
    </source>
</evidence>
<dbReference type="GO" id="GO:0016787">
    <property type="term" value="F:hydrolase activity"/>
    <property type="evidence" value="ECO:0007669"/>
    <property type="project" value="UniProtKB-KW"/>
</dbReference>
<proteinExistence type="predicted"/>
<dbReference type="GO" id="GO:0016020">
    <property type="term" value="C:membrane"/>
    <property type="evidence" value="ECO:0007669"/>
    <property type="project" value="GOC"/>
</dbReference>
<dbReference type="InterPro" id="IPR036691">
    <property type="entry name" value="Endo/exonu/phosph_ase_sf"/>
</dbReference>
<dbReference type="InterPro" id="IPR005135">
    <property type="entry name" value="Endo/exonuclease/phosphatase"/>
</dbReference>
<dbReference type="RefSeq" id="WP_011415686.1">
    <property type="nucleotide sequence ID" value="NC_007722.1"/>
</dbReference>